<dbReference type="Pfam" id="PF19617">
    <property type="entry name" value="DUF6122"/>
    <property type="match status" value="1"/>
</dbReference>
<reference evidence="1 2" key="1">
    <citation type="submission" date="2016-07" db="EMBL/GenBank/DDBJ databases">
        <title>Multi-omics approach to identify versatile polysaccharide utilization systems of a marine flavobacterium Gramella flava.</title>
        <authorList>
            <person name="Tang K."/>
        </authorList>
    </citation>
    <scope>NUCLEOTIDE SEQUENCE [LARGE SCALE GENOMIC DNA]</scope>
    <source>
        <strain evidence="1 2">JLT2011</strain>
    </source>
</reference>
<dbReference type="Proteomes" id="UP000186230">
    <property type="component" value="Chromosome"/>
</dbReference>
<keyword evidence="2" id="KW-1185">Reference proteome</keyword>
<name>A0A1L7I6S2_9FLAO</name>
<proteinExistence type="predicted"/>
<dbReference type="STRING" id="1229726.GRFL_2091"/>
<dbReference type="KEGG" id="gfl:GRFL_2091"/>
<evidence type="ECO:0000313" key="1">
    <source>
        <dbReference type="EMBL" id="APU68815.1"/>
    </source>
</evidence>
<dbReference type="OrthoDB" id="289051at2"/>
<dbReference type="AlphaFoldDB" id="A0A1L7I6S2"/>
<evidence type="ECO:0000313" key="2">
    <source>
        <dbReference type="Proteomes" id="UP000186230"/>
    </source>
</evidence>
<dbReference type="InterPro" id="IPR046125">
    <property type="entry name" value="DUF6122"/>
</dbReference>
<dbReference type="EMBL" id="CP016359">
    <property type="protein sequence ID" value="APU68815.1"/>
    <property type="molecule type" value="Genomic_DNA"/>
</dbReference>
<protein>
    <submittedName>
        <fullName evidence="1">Uncharacterized protein</fullName>
    </submittedName>
</protein>
<organism evidence="1 2">
    <name type="scientific">Christiangramia flava JLT2011</name>
    <dbReference type="NCBI Taxonomy" id="1229726"/>
    <lineage>
        <taxon>Bacteria</taxon>
        <taxon>Pseudomonadati</taxon>
        <taxon>Bacteroidota</taxon>
        <taxon>Flavobacteriia</taxon>
        <taxon>Flavobacteriales</taxon>
        <taxon>Flavobacteriaceae</taxon>
        <taxon>Christiangramia</taxon>
    </lineage>
</organism>
<accession>A0A1L7I6S2</accession>
<gene>
    <name evidence="1" type="ORF">GRFL_2091</name>
</gene>
<dbReference type="RefSeq" id="WP_083644542.1">
    <property type="nucleotide sequence ID" value="NZ_AMRU01000006.1"/>
</dbReference>
<sequence length="117" mass="13791">MTQQIVHYSLHFLAVGLIAYFYDRKNWKKYWLILIATMLVDLDHLLATPFFDPERCSIGFHPLHSELAITIYVLGMIFAKNKVLRLVFIGLFFHMLTDLLDCLWTYARCAPCMQDIF</sequence>